<dbReference type="GO" id="GO:0005178">
    <property type="term" value="F:integrin binding"/>
    <property type="evidence" value="ECO:0000318"/>
    <property type="project" value="GO_Central"/>
</dbReference>
<protein>
    <submittedName>
        <fullName evidence="8 9">Talin, putative</fullName>
    </submittedName>
</protein>
<dbReference type="Pfam" id="PF01608">
    <property type="entry name" value="I_LWEQ"/>
    <property type="match status" value="1"/>
</dbReference>
<dbReference type="SMART" id="SM00295">
    <property type="entry name" value="B41"/>
    <property type="match status" value="1"/>
</dbReference>
<dbReference type="InterPro" id="IPR019748">
    <property type="entry name" value="FERM_central"/>
</dbReference>
<dbReference type="GO" id="GO:0001726">
    <property type="term" value="C:ruffle"/>
    <property type="evidence" value="ECO:0007669"/>
    <property type="project" value="InterPro"/>
</dbReference>
<dbReference type="EMBL" id="DS969850">
    <property type="protein sequence ID" value="EEC19958.1"/>
    <property type="molecule type" value="Genomic_DNA"/>
</dbReference>
<dbReference type="FunCoup" id="B7QM86">
    <property type="interactions" value="544"/>
</dbReference>
<accession>B7QM86</accession>
<keyword evidence="11" id="KW-1267">Proteomics identification</keyword>
<evidence type="ECO:0000259" key="7">
    <source>
        <dbReference type="PROSITE" id="PS50945"/>
    </source>
</evidence>
<dbReference type="GO" id="GO:0048731">
    <property type="term" value="P:system development"/>
    <property type="evidence" value="ECO:0007669"/>
    <property type="project" value="UniProtKB-ARBA"/>
</dbReference>
<evidence type="ECO:0000256" key="5">
    <source>
        <dbReference type="SAM" id="MobiDB-lite"/>
    </source>
</evidence>
<dbReference type="Gene3D" id="1.20.1420.10">
    <property type="entry name" value="Talin, central domain"/>
    <property type="match status" value="7"/>
</dbReference>
<dbReference type="Gene3D" id="3.10.20.90">
    <property type="entry name" value="Phosphatidylinositol 3-kinase Catalytic Subunit, Chain A, domain 1"/>
    <property type="match status" value="2"/>
</dbReference>
<dbReference type="GO" id="GO:0005856">
    <property type="term" value="C:cytoskeleton"/>
    <property type="evidence" value="ECO:0007669"/>
    <property type="project" value="UniProtKB-SubCell"/>
</dbReference>
<dbReference type="FunFam" id="1.20.1420.10:FF:000001">
    <property type="entry name" value="Talin 2"/>
    <property type="match status" value="1"/>
</dbReference>
<organism>
    <name type="scientific">Ixodes scapularis</name>
    <name type="common">Black-legged tick</name>
    <name type="synonym">Deer tick</name>
    <dbReference type="NCBI Taxonomy" id="6945"/>
    <lineage>
        <taxon>Eukaryota</taxon>
        <taxon>Metazoa</taxon>
        <taxon>Ecdysozoa</taxon>
        <taxon>Arthropoda</taxon>
        <taxon>Chelicerata</taxon>
        <taxon>Arachnida</taxon>
        <taxon>Acari</taxon>
        <taxon>Parasitiformes</taxon>
        <taxon>Ixodida</taxon>
        <taxon>Ixodoidea</taxon>
        <taxon>Ixodidae</taxon>
        <taxon>Ixodinae</taxon>
        <taxon>Ixodes</taxon>
    </lineage>
</organism>
<dbReference type="GO" id="GO:0098609">
    <property type="term" value="P:cell-cell adhesion"/>
    <property type="evidence" value="ECO:0000318"/>
    <property type="project" value="GO_Central"/>
</dbReference>
<dbReference type="InterPro" id="IPR014352">
    <property type="entry name" value="FERM/acyl-CoA-bd_prot_sf"/>
</dbReference>
<proteinExistence type="evidence at protein level"/>
<dbReference type="SMART" id="SM00307">
    <property type="entry name" value="ILWEQ"/>
    <property type="match status" value="1"/>
</dbReference>
<evidence type="ECO:0000313" key="8">
    <source>
        <dbReference type="EMBL" id="EEC19958.1"/>
    </source>
</evidence>
<dbReference type="InterPro" id="IPR019747">
    <property type="entry name" value="FERM_CS"/>
</dbReference>
<dbReference type="EMBL" id="ABJB010562744">
    <property type="status" value="NOT_ANNOTATED_CDS"/>
    <property type="molecule type" value="Genomic_DNA"/>
</dbReference>
<evidence type="ECO:0000256" key="2">
    <source>
        <dbReference type="ARBA" id="ARBA00022490"/>
    </source>
</evidence>
<dbReference type="CDD" id="cd10569">
    <property type="entry name" value="FERM_C_Talin"/>
    <property type="match status" value="1"/>
</dbReference>
<feature type="region of interest" description="Disordered" evidence="5">
    <location>
        <begin position="623"/>
        <end position="646"/>
    </location>
</feature>
<feature type="coiled-coil region" evidence="4">
    <location>
        <begin position="2568"/>
        <end position="2595"/>
    </location>
</feature>
<dbReference type="Pfam" id="PF16511">
    <property type="entry name" value="FERM_f0"/>
    <property type="match status" value="1"/>
</dbReference>
<dbReference type="InterPro" id="IPR015009">
    <property type="entry name" value="Vinculin-bd_dom"/>
</dbReference>
<dbReference type="PANTHER" id="PTHR19981:SF1">
    <property type="entry name" value="RHEA, ISOFORM B"/>
    <property type="match status" value="1"/>
</dbReference>
<dbReference type="Gene3D" id="2.30.29.30">
    <property type="entry name" value="Pleckstrin-homology domain (PH domain)/Phosphotyrosine-binding domain (PTB)"/>
    <property type="match status" value="1"/>
</dbReference>
<dbReference type="Pfam" id="PF02174">
    <property type="entry name" value="IRS"/>
    <property type="match status" value="1"/>
</dbReference>
<dbReference type="Pfam" id="PF08913">
    <property type="entry name" value="VBS"/>
    <property type="match status" value="1"/>
</dbReference>
<dbReference type="InterPro" id="IPR049108">
    <property type="entry name" value="Talin_R4"/>
</dbReference>
<dbReference type="GO" id="GO:0009887">
    <property type="term" value="P:animal organ morphogenesis"/>
    <property type="evidence" value="ECO:0007669"/>
    <property type="project" value="UniProtKB-ARBA"/>
</dbReference>
<dbReference type="InterPro" id="IPR002558">
    <property type="entry name" value="ILWEQ_dom"/>
</dbReference>
<dbReference type="STRING" id="6945.B7QM86"/>
<comment type="subcellular location">
    <subcellularLocation>
        <location evidence="1">Cytoplasm</location>
        <location evidence="1">Cytoskeleton</location>
    </subcellularLocation>
</comment>
<evidence type="ECO:0007829" key="11">
    <source>
        <dbReference type="PeptideAtlas" id="B7QM86"/>
    </source>
</evidence>
<dbReference type="EMBL" id="ABJB010633491">
    <property type="status" value="NOT_ANNOTATED_CDS"/>
    <property type="molecule type" value="Genomic_DNA"/>
</dbReference>
<dbReference type="CDD" id="cd17090">
    <property type="entry name" value="FERM_F1_TLN"/>
    <property type="match status" value="1"/>
</dbReference>
<dbReference type="InterPro" id="IPR036723">
    <property type="entry name" value="Alpha-catenin/vinculin-like_sf"/>
</dbReference>
<dbReference type="HOGENOM" id="CLU_000364_1_1_1"/>
<dbReference type="InterPro" id="IPR054082">
    <property type="entry name" value="Talin_IBS2B"/>
</dbReference>
<dbReference type="EMBL" id="ABJB010781916">
    <property type="status" value="NOT_ANNOTATED_CDS"/>
    <property type="molecule type" value="Genomic_DNA"/>
</dbReference>
<dbReference type="InterPro" id="IPR035963">
    <property type="entry name" value="FERM_2"/>
</dbReference>
<dbReference type="InterPro" id="IPR015224">
    <property type="entry name" value="Talin_cent"/>
</dbReference>
<dbReference type="EMBL" id="ABJB010506374">
    <property type="status" value="NOT_ANNOTATED_CDS"/>
    <property type="molecule type" value="Genomic_DNA"/>
</dbReference>
<gene>
    <name evidence="8" type="ORF">IscW_ISCW023338</name>
</gene>
<dbReference type="PROSITE" id="PS00661">
    <property type="entry name" value="FERM_2"/>
    <property type="match status" value="1"/>
</dbReference>
<reference evidence="8 10" key="1">
    <citation type="submission" date="2008-03" db="EMBL/GenBank/DDBJ databases">
        <title>Annotation of Ixodes scapularis.</title>
        <authorList>
            <consortium name="Ixodes scapularis Genome Project Consortium"/>
            <person name="Caler E."/>
            <person name="Hannick L.I."/>
            <person name="Bidwell S."/>
            <person name="Joardar V."/>
            <person name="Thiagarajan M."/>
            <person name="Amedeo P."/>
            <person name="Galinsky K.J."/>
            <person name="Schobel S."/>
            <person name="Inman J."/>
            <person name="Hostetler J."/>
            <person name="Miller J."/>
            <person name="Hammond M."/>
            <person name="Megy K."/>
            <person name="Lawson D."/>
            <person name="Kodira C."/>
            <person name="Sutton G."/>
            <person name="Meyer J."/>
            <person name="Hill C.A."/>
            <person name="Birren B."/>
            <person name="Nene V."/>
            <person name="Collins F."/>
            <person name="Alarcon-Chaidez F."/>
            <person name="Wikel S."/>
            <person name="Strausberg R."/>
        </authorList>
    </citation>
    <scope>NUCLEOTIDE SEQUENCE [LARGE SCALE GENOMIC DNA]</scope>
    <source>
        <strain evidence="10">Wikel</strain>
        <strain evidence="8">Wikel colony</strain>
    </source>
</reference>
<dbReference type="VEuPathDB" id="VectorBase:ISCP_009460"/>
<dbReference type="InterPro" id="IPR000299">
    <property type="entry name" value="FERM_domain"/>
</dbReference>
<dbReference type="Pfam" id="PF25177">
    <property type="entry name" value="Talin_VBS2"/>
    <property type="match status" value="1"/>
</dbReference>
<dbReference type="GO" id="GO:0051015">
    <property type="term" value="F:actin filament binding"/>
    <property type="evidence" value="ECO:0007669"/>
    <property type="project" value="InterPro"/>
</dbReference>
<dbReference type="EnsemblMetazoa" id="ISCW023338-RA">
    <property type="protein sequence ID" value="ISCW023338-PA"/>
    <property type="gene ID" value="ISCW023338"/>
</dbReference>
<dbReference type="SMART" id="SM01244">
    <property type="entry name" value="IRS"/>
    <property type="match status" value="1"/>
</dbReference>
<keyword evidence="4" id="KW-0175">Coiled coil</keyword>
<dbReference type="GO" id="GO:0005925">
    <property type="term" value="C:focal adhesion"/>
    <property type="evidence" value="ECO:0000318"/>
    <property type="project" value="GO_Central"/>
</dbReference>
<dbReference type="PANTHER" id="PTHR19981">
    <property type="entry name" value="TALIN"/>
    <property type="match status" value="1"/>
</dbReference>
<dbReference type="CDD" id="cd14473">
    <property type="entry name" value="FERM_B-lobe"/>
    <property type="match status" value="1"/>
</dbReference>
<feature type="domain" description="FERM" evidence="6">
    <location>
        <begin position="249"/>
        <end position="567"/>
    </location>
</feature>
<dbReference type="EMBL" id="ABJB010428970">
    <property type="status" value="NOT_ANNOTATED_CDS"/>
    <property type="molecule type" value="Genomic_DNA"/>
</dbReference>
<dbReference type="EMBL" id="ABJB010062123">
    <property type="status" value="NOT_ANNOTATED_CDS"/>
    <property type="molecule type" value="Genomic_DNA"/>
</dbReference>
<keyword evidence="2" id="KW-0963">Cytoplasm</keyword>
<dbReference type="EMBL" id="ABJB010379358">
    <property type="status" value="NOT_ANNOTATED_CDS"/>
    <property type="molecule type" value="Genomic_DNA"/>
</dbReference>
<dbReference type="VEuPathDB" id="VectorBase:ISCI023338"/>
<dbReference type="FunFam" id="2.30.29.30:FF:000028">
    <property type="entry name" value="Talin 2"/>
    <property type="match status" value="1"/>
</dbReference>
<dbReference type="InParanoid" id="B7QM86"/>
<dbReference type="OrthoDB" id="10262320at2759"/>
<dbReference type="FunFam" id="1.20.120.230:FF:000002">
    <property type="entry name" value="Talin 2"/>
    <property type="match status" value="1"/>
</dbReference>
<dbReference type="Pfam" id="PF09141">
    <property type="entry name" value="Talin_middle"/>
    <property type="match status" value="1"/>
</dbReference>
<keyword evidence="10" id="KW-1185">Reference proteome</keyword>
<dbReference type="EMBL" id="ABJB010002632">
    <property type="status" value="NOT_ANNOTATED_CDS"/>
    <property type="molecule type" value="Genomic_DNA"/>
</dbReference>
<dbReference type="GO" id="GO:0030036">
    <property type="term" value="P:actin cytoskeleton organization"/>
    <property type="evidence" value="ECO:0000318"/>
    <property type="project" value="GO_Central"/>
</dbReference>
<dbReference type="FunFam" id="1.20.80.10:FF:000007">
    <property type="entry name" value="Talin 2"/>
    <property type="match status" value="1"/>
</dbReference>
<dbReference type="EMBL" id="ABJB010575441">
    <property type="status" value="NOT_ANNOTATED_CDS"/>
    <property type="molecule type" value="Genomic_DNA"/>
</dbReference>
<dbReference type="CDD" id="cd12150">
    <property type="entry name" value="talin-RS"/>
    <property type="match status" value="1"/>
</dbReference>
<dbReference type="FunFam" id="1.20.1410.10:FF:000001">
    <property type="entry name" value="Talin 2"/>
    <property type="match status" value="1"/>
</dbReference>
<dbReference type="PaxDb" id="6945-B7QM86"/>
<dbReference type="InterPro" id="IPR037438">
    <property type="entry name" value="Talin1/2-RS"/>
</dbReference>
<dbReference type="Gene3D" id="1.20.120.230">
    <property type="entry name" value="Alpha-catenin/vinculin-like"/>
    <property type="match status" value="4"/>
</dbReference>
<dbReference type="PROSITE" id="PS50057">
    <property type="entry name" value="FERM_3"/>
    <property type="match status" value="1"/>
</dbReference>
<sequence length="2605" mass="276437">MSEYASCTALVGLEAPPSSRASVAPRTVTFRQRQCRHEGIPTSLFGTPRADRSEGVMARILGERRGAAPPQVRFSQRSGAVQAEHALQGFSRCQRSGGLVTVQLRAVSGSAGSFVANATKVPGGRPRPGDAPAERRVACAFAGSFGARATVPGVRAGRHDMATLSLKISVPENKVIKTIQFDPGTLVYDACRVIRDKVPDSALGDAKEYGLFLTDDDPKKCGCWLESGKALGYYLLKSGDTLEYRKKLRPLRVKMLDGSVKTVLVDDSQPIANLMVVICTKIGITNHDEFSLVRDLPDENKEPNTGTLTLRREKKDKDQKMEQLKKKLKTDDDLNWVDHSKTLRELGVDEEEMLTLRRKYFFSDSNVDSRDPVQLNLLYVQARDAILNTTHPVTLEEACKFAGLQCQIQFGDHNETKHKPGFLDLKEFLPKDYAKIKGIEKKVFAEHRKAIGTSELDAKVKYVALARSLKTYGVTFFLVKEKMKGKNKLVPRLLGVTKDSVMRLDERTKEIMKVWPLTTVRRWAASPNSFTLDFGDYSESYYSVQTTEGEQISQLIAGYIDIILKKKKAKDHFGIDGDEGSTMVEDSVSPAKATILQHTPAAKPSLPSTGSVALPAVVRPGAQGPQLGVQGHMPSPQQQTETGQAISAHTAAVMQISVPGAPAAAARAGAPVRAQRALLSSLDAGREAVQASLRELDLPEQRPQLGSDPASLQWKQQSLDTHKQNLTSQIAAMNAATAQVVTLTSGPPEEVDQPAVGAAITTIASNLPEMSKDVKMIAALMDDEDSGDKLLDAARRLCNAFSDLLRAAEPQNKEPRQNLLNAASRVGEASHAVLYTIGEEDEADAELQDQLLGAAKQVANATAALVLQAKKVASTAPDQGHQNRVIGAATQGALATSQLVACAKIVAPTITNPSCQEQLTEASKEVAKSVDSIVATCEDATQEQPLLGDLRAAAARVSHALEELLLLVRGAPERRARASAHDGALDTILDATDRLFSSTGDAPEMVRQAKAIGRECNTGVFSRQNAARHASAAATQNIAAAQNAGPYNSNAMLQDELMGTCREVASVIPRVVQGIKGTVAEPDSPVAHLKLVSSCQDMLQPTSELVASSKACVPTVVEPACAMQLSNAAKQTSLTLADLRSALGKSDLCALKLGATSKVVGSSMAQLLTAASQGNESYTGTAARDTASALKQLTGAVRGVAATSGDSALQTRLVDHAREVLDRSCQLLEEARQAVLRPDDPDKQQRLAHVAKSVSAALNSCVNCLPGQKDVDDTIRSITDSSQALNAREFPSSGRPYGELQAGLTEAAAGLQEATGHVVQSSRGNAAQLASSVRRFGGAFGTLLGCGLEMAGQARDAEARAQMVVSLKNVSMVSSKLLVAAKSVAADPGAPNAKNQLAAAARAVTESINHLVDVCTSAAPGQKECDGAVRAIQMMRPLLDQPNEPVNDLTYFDCLDTVMEKSQSLGDAMTGIANHAKRSEHEQFGESVKEVSSAICGLVESSAQAAYLVGASDASSVAGKPGLVDLAHFARASQAIQMACQQLSNPTSSQPQILSAATVIAKHTSSLCNACRVASSKTMNPVAKRHFVQSAKDVASATASLVKEIKVLDQEPNEVNRQRCGDATRPLVEAVDSLTTFASSPEFAGMPARISHKARAAQEPITSAGRTIIDGSCSLILSAKSLALNPKDPPAWQSLASHSKEVSDGIKRLVSSIRDKAPGQKECEEAIERLNACIRELDQASLNILSQSTMPHADSSLKASGPQMENSASEILEKIEPLRCAAKGEAEKLGHAVTQMVGYLGPLVQSAVAGATRTVNSKQQMALLDQTKTVAECCLQLVYAAKGAAGNPKAVHVHADVDDAAEGARDALQELLRTLEALATEAGVVTGLVESVSKAMYRLEERTVVTLLGSSPQPQELSYVDYQTRMVRSAKEVARVAQDMVAHASHDPSRLTPLAADLSHHYAALAADARGAMAATASSDVSGRIRTGVQDLGKACINLTKSAGACQGSPGDTYRQREVADNARVVSEKVSHILAALQAGSRGTQACINAASTVSGIIGDLDTTIMFATAGTLHAQGEGDKFVDHRESILKTAKALVEDTKTLVAGAASSQEQLAVAAQNAVTTILQLAEVVKLGAASLGSHNTEAQVLLMNAVKDVASALGDLVQATKAASGKNIDDPAMAYLKDSAKVMVTNVTSLLKTVRAVEDEHARGTRALESTVEAIWQEIRAFDSGDPPMRKATPEDLVRATRPVTLATAKAVAAGNSGRQDDVIVAANMGRKAIFDLLATSKSASCLAETQDLRSRVLGSGRDCAVRYRELLQAVLEVVQRPTSEGKQSLVASSRSIAMSVTDIVAAAEALKGNDWADPDDPTVIAETELLGAASSIEAAARKLANLQPRRSIKEADESLNFDEMILEAAKSITAATSALVRAASAAQRELVAAGKLGERPLYTSDDGQWSEGLVSAARLVAAATHSLVESANWLVQGQASEEKLISSAKQVASSTAQLLVACKVKAEPDSSSMRGLQVAGNAVKQATDHLVRAAQQSIEQEQEFRLVVNRRMVGGIAQEIVAREEILRKERELEEAREKLAQLRRAKYGSQPQDSL</sequence>
<dbReference type="InterPro" id="IPR036476">
    <property type="entry name" value="Talin_cent_sf"/>
</dbReference>
<dbReference type="SUPFAM" id="SSF47031">
    <property type="entry name" value="Second domain of FERM"/>
    <property type="match status" value="1"/>
</dbReference>
<evidence type="ECO:0000313" key="9">
    <source>
        <dbReference type="EnsemblMetazoa" id="ISCW023338-PA"/>
    </source>
</evidence>
<dbReference type="FunFam" id="1.20.1420.10:FF:000002">
    <property type="entry name" value="Talin 2"/>
    <property type="match status" value="1"/>
</dbReference>
<dbReference type="InterPro" id="IPR011993">
    <property type="entry name" value="PH-like_dom_sf"/>
</dbReference>
<dbReference type="Pfam" id="PF21865">
    <property type="entry name" value="TLN1-like_RS"/>
    <property type="match status" value="2"/>
</dbReference>
<evidence type="ECO:0000256" key="4">
    <source>
        <dbReference type="SAM" id="Coils"/>
    </source>
</evidence>
<dbReference type="SUPFAM" id="SSF109885">
    <property type="entry name" value="I/LWEQ domain"/>
    <property type="match status" value="4"/>
</dbReference>
<dbReference type="EMBL" id="ABJB010798695">
    <property type="status" value="NOT_ANNOTATED_CDS"/>
    <property type="molecule type" value="Genomic_DNA"/>
</dbReference>
<dbReference type="InterPro" id="IPR019749">
    <property type="entry name" value="Band_41_domain"/>
</dbReference>
<dbReference type="Gene3D" id="1.20.80.10">
    <property type="match status" value="1"/>
</dbReference>
<feature type="compositionally biased region" description="Polar residues" evidence="5">
    <location>
        <begin position="635"/>
        <end position="646"/>
    </location>
</feature>
<evidence type="ECO:0000259" key="6">
    <source>
        <dbReference type="PROSITE" id="PS50057"/>
    </source>
</evidence>
<dbReference type="SUPFAM" id="SSF109880">
    <property type="entry name" value="A middle domain of Talin 1"/>
    <property type="match status" value="1"/>
</dbReference>
<dbReference type="InterPro" id="IPR054060">
    <property type="entry name" value="TLN1-like_RS"/>
</dbReference>
<dbReference type="SUPFAM" id="SSF47220">
    <property type="entry name" value="alpha-catenin/vinculin-like"/>
    <property type="match status" value="6"/>
</dbReference>
<keyword evidence="3" id="KW-0206">Cytoskeleton</keyword>
<dbReference type="Gene3D" id="1.20.1410.10">
    <property type="entry name" value="I/LWEQ domain"/>
    <property type="match status" value="1"/>
</dbReference>
<dbReference type="CDD" id="cd17089">
    <property type="entry name" value="FERM_F0_TLN"/>
    <property type="match status" value="1"/>
</dbReference>
<dbReference type="GO" id="GO:0005737">
    <property type="term" value="C:cytoplasm"/>
    <property type="evidence" value="ECO:0000318"/>
    <property type="project" value="GO_Central"/>
</dbReference>
<evidence type="ECO:0000313" key="10">
    <source>
        <dbReference type="Proteomes" id="UP000001555"/>
    </source>
</evidence>
<dbReference type="PROSITE" id="PS50945">
    <property type="entry name" value="I_LWEQ"/>
    <property type="match status" value="1"/>
</dbReference>
<dbReference type="SUPFAM" id="SSF50729">
    <property type="entry name" value="PH domain-like"/>
    <property type="match status" value="1"/>
</dbReference>
<name>B7QM86_IXOSC</name>
<dbReference type="GO" id="GO:0005886">
    <property type="term" value="C:plasma membrane"/>
    <property type="evidence" value="ECO:0000318"/>
    <property type="project" value="GO_Central"/>
</dbReference>
<dbReference type="InterPro" id="IPR002404">
    <property type="entry name" value="IRS_PTB"/>
</dbReference>
<evidence type="ECO:0000256" key="3">
    <source>
        <dbReference type="ARBA" id="ARBA00023212"/>
    </source>
</evidence>
<dbReference type="Pfam" id="PF21692">
    <property type="entry name" value="Talin_R4"/>
    <property type="match status" value="1"/>
</dbReference>
<evidence type="ECO:0000256" key="1">
    <source>
        <dbReference type="ARBA" id="ARBA00004245"/>
    </source>
</evidence>
<feature type="domain" description="I/LWEQ" evidence="7">
    <location>
        <begin position="2362"/>
        <end position="2600"/>
    </location>
</feature>
<dbReference type="GO" id="GO:0005200">
    <property type="term" value="F:structural constituent of cytoskeleton"/>
    <property type="evidence" value="ECO:0007669"/>
    <property type="project" value="InterPro"/>
</dbReference>
<dbReference type="InterPro" id="IPR057346">
    <property type="entry name" value="Talin1/2_VBS2"/>
</dbReference>
<dbReference type="InterPro" id="IPR035964">
    <property type="entry name" value="I/LWEQ_dom_sf"/>
</dbReference>
<dbReference type="Pfam" id="PF21896">
    <property type="entry name" value="Talin_IBS2B"/>
    <property type="match status" value="5"/>
</dbReference>
<dbReference type="InterPro" id="IPR032425">
    <property type="entry name" value="FERM_f0"/>
</dbReference>
<dbReference type="Proteomes" id="UP000001555">
    <property type="component" value="Unassembled WGS sequence"/>
</dbReference>
<dbReference type="VEuPathDB" id="VectorBase:ISCW023338"/>
<reference evidence="9" key="2">
    <citation type="submission" date="2020-05" db="UniProtKB">
        <authorList>
            <consortium name="EnsemblMetazoa"/>
        </authorList>
    </citation>
    <scope>IDENTIFICATION</scope>
    <source>
        <strain evidence="9">wikel</strain>
    </source>
</reference>